<sequence>MTELETLLLGTIAILCMLFGYLAHQQNKRIAMLESALNESLKQTSSAAIQTQYPTPPVACPRQTLFEACINVVTQHEPDDFAYSVKKVFPEHFQFRFAVYGTMVDDLSYFLEVNPANRLVLLSMNGQSVSTFASVEEFREWLR</sequence>
<name>A0A9X3HZ18_9VIBR</name>
<comment type="caution">
    <text evidence="2">The sequence shown here is derived from an EMBL/GenBank/DDBJ whole genome shotgun (WGS) entry which is preliminary data.</text>
</comment>
<evidence type="ECO:0000313" key="2">
    <source>
        <dbReference type="EMBL" id="MCW8348397.1"/>
    </source>
</evidence>
<keyword evidence="1" id="KW-0472">Membrane</keyword>
<keyword evidence="1" id="KW-1133">Transmembrane helix</keyword>
<dbReference type="RefSeq" id="WP_265676914.1">
    <property type="nucleotide sequence ID" value="NZ_JAKRRY010000037.1"/>
</dbReference>
<gene>
    <name evidence="2" type="ORF">MD535_20640</name>
</gene>
<protein>
    <submittedName>
        <fullName evidence="2">Uncharacterized protein</fullName>
    </submittedName>
</protein>
<evidence type="ECO:0000256" key="1">
    <source>
        <dbReference type="SAM" id="Phobius"/>
    </source>
</evidence>
<organism evidence="2 3">
    <name type="scientific">Vibrio qingdaonensis</name>
    <dbReference type="NCBI Taxonomy" id="2829491"/>
    <lineage>
        <taxon>Bacteria</taxon>
        <taxon>Pseudomonadati</taxon>
        <taxon>Pseudomonadota</taxon>
        <taxon>Gammaproteobacteria</taxon>
        <taxon>Vibrionales</taxon>
        <taxon>Vibrionaceae</taxon>
        <taxon>Vibrio</taxon>
    </lineage>
</organism>
<dbReference type="EMBL" id="JAKRRY010000037">
    <property type="protein sequence ID" value="MCW8348397.1"/>
    <property type="molecule type" value="Genomic_DNA"/>
</dbReference>
<proteinExistence type="predicted"/>
<feature type="transmembrane region" description="Helical" evidence="1">
    <location>
        <begin position="6"/>
        <end position="23"/>
    </location>
</feature>
<evidence type="ECO:0000313" key="3">
    <source>
        <dbReference type="Proteomes" id="UP001155587"/>
    </source>
</evidence>
<accession>A0A9X3HZ18</accession>
<dbReference type="AlphaFoldDB" id="A0A9X3HZ18"/>
<dbReference type="Proteomes" id="UP001155587">
    <property type="component" value="Unassembled WGS sequence"/>
</dbReference>
<reference evidence="2" key="1">
    <citation type="submission" date="2022-02" db="EMBL/GenBank/DDBJ databases">
        <title>Vibrio sp. nov, a new bacterium isolated from seawater.</title>
        <authorList>
            <person name="Yuan Y."/>
        </authorList>
    </citation>
    <scope>NUCLEOTIDE SEQUENCE</scope>
    <source>
        <strain evidence="2">ZSDZ65</strain>
    </source>
</reference>
<keyword evidence="3" id="KW-1185">Reference proteome</keyword>
<keyword evidence="1" id="KW-0812">Transmembrane</keyword>